<dbReference type="SMART" id="SM00382">
    <property type="entry name" value="AAA"/>
    <property type="match status" value="1"/>
</dbReference>
<dbReference type="PROSITE" id="PS00211">
    <property type="entry name" value="ABC_TRANSPORTER_1"/>
    <property type="match status" value="1"/>
</dbReference>
<keyword evidence="3 5" id="KW-0067">ATP-binding</keyword>
<dbReference type="EMBL" id="JAATVY010000044">
    <property type="protein sequence ID" value="NJC74077.1"/>
    <property type="molecule type" value="Genomic_DNA"/>
</dbReference>
<name>A0ABX0Y7I1_9ACTN</name>
<sequence length="341" mass="36517">MSVNVTFDNLTVDLGGTRILDGVDLEIPAGSFVTLLGPSGSGKTTTLNVLAGFIERSGGHVRVDDKAIDDLPAHARNIGFLFQNYALFPHMNVGENVAFPLRARKIPAARRREMVADALRLVQLPDMQSRAIRSLSGGQQQRIALARALVFKPALLLLDEPLAALDKQLREAMQLELKRIQLETGTTTIAVTHDQIEAMSMADLVAIMNKGRLVQVGSPEEVYRRPADLFVATFLGEANLLPVSGGRVTGFRHAAATSRAEGIGVLRPEDIQIRPAAADDTAPGKVELSVFQGNRRRVTVRCAGIDTPVVISAPPSGVAAEVGDEVHLAIGVDRVHVVPAS</sequence>
<dbReference type="InterPro" id="IPR003439">
    <property type="entry name" value="ABC_transporter-like_ATP-bd"/>
</dbReference>
<dbReference type="Proteomes" id="UP000722989">
    <property type="component" value="Unassembled WGS sequence"/>
</dbReference>
<evidence type="ECO:0000256" key="2">
    <source>
        <dbReference type="ARBA" id="ARBA00022741"/>
    </source>
</evidence>
<evidence type="ECO:0000259" key="4">
    <source>
        <dbReference type="PROSITE" id="PS50893"/>
    </source>
</evidence>
<dbReference type="PANTHER" id="PTHR42781:SF4">
    <property type="entry name" value="SPERMIDINE_PUTRESCINE IMPORT ATP-BINDING PROTEIN POTA"/>
    <property type="match status" value="1"/>
</dbReference>
<dbReference type="Gene3D" id="3.40.50.300">
    <property type="entry name" value="P-loop containing nucleotide triphosphate hydrolases"/>
    <property type="match status" value="1"/>
</dbReference>
<dbReference type="Pfam" id="PF00005">
    <property type="entry name" value="ABC_tran"/>
    <property type="match status" value="1"/>
</dbReference>
<dbReference type="InterPro" id="IPR027417">
    <property type="entry name" value="P-loop_NTPase"/>
</dbReference>
<reference evidence="5 6" key="1">
    <citation type="submission" date="2020-03" db="EMBL/GenBank/DDBJ databases">
        <title>WGS of the type strain of Planosporangium spp.</title>
        <authorList>
            <person name="Thawai C."/>
        </authorList>
    </citation>
    <scope>NUCLEOTIDE SEQUENCE [LARGE SCALE GENOMIC DNA]</scope>
    <source>
        <strain evidence="5 6">TBRC 5610</strain>
    </source>
</reference>
<keyword evidence="2" id="KW-0547">Nucleotide-binding</keyword>
<dbReference type="InterPro" id="IPR017871">
    <property type="entry name" value="ABC_transporter-like_CS"/>
</dbReference>
<dbReference type="RefSeq" id="WP_167928980.1">
    <property type="nucleotide sequence ID" value="NZ_JAATVY010000044.1"/>
</dbReference>
<dbReference type="InterPro" id="IPR013611">
    <property type="entry name" value="Transp-assoc_OB_typ2"/>
</dbReference>
<evidence type="ECO:0000256" key="1">
    <source>
        <dbReference type="ARBA" id="ARBA00022448"/>
    </source>
</evidence>
<feature type="domain" description="ABC transporter" evidence="4">
    <location>
        <begin position="5"/>
        <end position="235"/>
    </location>
</feature>
<gene>
    <name evidence="5" type="ORF">HC031_30830</name>
</gene>
<evidence type="ECO:0000256" key="3">
    <source>
        <dbReference type="ARBA" id="ARBA00022840"/>
    </source>
</evidence>
<dbReference type="InterPro" id="IPR008995">
    <property type="entry name" value="Mo/tungstate-bd_C_term_dom"/>
</dbReference>
<dbReference type="SUPFAM" id="SSF50331">
    <property type="entry name" value="MOP-like"/>
    <property type="match status" value="1"/>
</dbReference>
<evidence type="ECO:0000313" key="5">
    <source>
        <dbReference type="EMBL" id="NJC74077.1"/>
    </source>
</evidence>
<dbReference type="PANTHER" id="PTHR42781">
    <property type="entry name" value="SPERMIDINE/PUTRESCINE IMPORT ATP-BINDING PROTEIN POTA"/>
    <property type="match status" value="1"/>
</dbReference>
<evidence type="ECO:0000313" key="6">
    <source>
        <dbReference type="Proteomes" id="UP000722989"/>
    </source>
</evidence>
<organism evidence="5 6">
    <name type="scientific">Planosporangium thailandense</name>
    <dbReference type="NCBI Taxonomy" id="765197"/>
    <lineage>
        <taxon>Bacteria</taxon>
        <taxon>Bacillati</taxon>
        <taxon>Actinomycetota</taxon>
        <taxon>Actinomycetes</taxon>
        <taxon>Micromonosporales</taxon>
        <taxon>Micromonosporaceae</taxon>
        <taxon>Planosporangium</taxon>
    </lineage>
</organism>
<dbReference type="InterPro" id="IPR003593">
    <property type="entry name" value="AAA+_ATPase"/>
</dbReference>
<dbReference type="Gene3D" id="2.40.50.100">
    <property type="match status" value="1"/>
</dbReference>
<protein>
    <submittedName>
        <fullName evidence="5">ABC transporter ATP-binding protein</fullName>
    </submittedName>
</protein>
<accession>A0ABX0Y7I1</accession>
<keyword evidence="6" id="KW-1185">Reference proteome</keyword>
<dbReference type="SUPFAM" id="SSF52540">
    <property type="entry name" value="P-loop containing nucleoside triphosphate hydrolases"/>
    <property type="match status" value="1"/>
</dbReference>
<proteinExistence type="predicted"/>
<dbReference type="Pfam" id="PF08402">
    <property type="entry name" value="TOBE_2"/>
    <property type="match status" value="1"/>
</dbReference>
<keyword evidence="1" id="KW-0813">Transport</keyword>
<dbReference type="PROSITE" id="PS50893">
    <property type="entry name" value="ABC_TRANSPORTER_2"/>
    <property type="match status" value="1"/>
</dbReference>
<dbReference type="InterPro" id="IPR050093">
    <property type="entry name" value="ABC_SmlMolc_Importer"/>
</dbReference>
<comment type="caution">
    <text evidence="5">The sequence shown here is derived from an EMBL/GenBank/DDBJ whole genome shotgun (WGS) entry which is preliminary data.</text>
</comment>
<dbReference type="GO" id="GO:0005524">
    <property type="term" value="F:ATP binding"/>
    <property type="evidence" value="ECO:0007669"/>
    <property type="project" value="UniProtKB-KW"/>
</dbReference>